<sequence>MTDREKLKAKIRALREMTSTRGCTEDEAMAAAAKAAELMREYGVSDVELETESKHG</sequence>
<feature type="domain" description="DUF2786" evidence="1">
    <location>
        <begin position="6"/>
        <end position="45"/>
    </location>
</feature>
<organism evidence="2">
    <name type="scientific">uncultured Pleomorphomonas sp</name>
    <dbReference type="NCBI Taxonomy" id="442121"/>
    <lineage>
        <taxon>Bacteria</taxon>
        <taxon>Pseudomonadati</taxon>
        <taxon>Pseudomonadota</taxon>
        <taxon>Alphaproteobacteria</taxon>
        <taxon>Hyphomicrobiales</taxon>
        <taxon>Pleomorphomonadaceae</taxon>
        <taxon>Pleomorphomonas</taxon>
        <taxon>environmental samples</taxon>
    </lineage>
</organism>
<evidence type="ECO:0000259" key="1">
    <source>
        <dbReference type="Pfam" id="PF10979"/>
    </source>
</evidence>
<gene>
    <name evidence="2" type="ORF">KL86PLE_20088</name>
</gene>
<proteinExistence type="predicted"/>
<reference evidence="2" key="1">
    <citation type="submission" date="2016-08" db="EMBL/GenBank/DDBJ databases">
        <authorList>
            <person name="Seilhamer J.J."/>
        </authorList>
    </citation>
    <scope>NUCLEOTIDE SEQUENCE</scope>
    <source>
        <strain evidence="2">86</strain>
    </source>
</reference>
<accession>A0A212LD41</accession>
<dbReference type="InterPro" id="IPR024498">
    <property type="entry name" value="DUF2786"/>
</dbReference>
<dbReference type="RefSeq" id="WP_288195805.1">
    <property type="nucleotide sequence ID" value="NZ_LT608334.1"/>
</dbReference>
<dbReference type="AlphaFoldDB" id="A0A212LD41"/>
<name>A0A212LD41_9HYPH</name>
<dbReference type="Pfam" id="PF10979">
    <property type="entry name" value="DUF2786"/>
    <property type="match status" value="1"/>
</dbReference>
<protein>
    <recommendedName>
        <fullName evidence="1">DUF2786 domain-containing protein</fullName>
    </recommendedName>
</protein>
<evidence type="ECO:0000313" key="2">
    <source>
        <dbReference type="EMBL" id="SCM75420.1"/>
    </source>
</evidence>
<dbReference type="EMBL" id="FMJD01000006">
    <property type="protein sequence ID" value="SCM75420.1"/>
    <property type="molecule type" value="Genomic_DNA"/>
</dbReference>